<keyword evidence="1" id="KW-0812">Transmembrane</keyword>
<feature type="transmembrane region" description="Helical" evidence="1">
    <location>
        <begin position="107"/>
        <end position="126"/>
    </location>
</feature>
<evidence type="ECO:0000256" key="1">
    <source>
        <dbReference type="SAM" id="Phobius"/>
    </source>
</evidence>
<keyword evidence="4" id="KW-1185">Reference proteome</keyword>
<dbReference type="PANTHER" id="PTHR45138:SF9">
    <property type="entry name" value="DIGUANYLATE CYCLASE DGCM-RELATED"/>
    <property type="match status" value="1"/>
</dbReference>
<dbReference type="Proteomes" id="UP000831537">
    <property type="component" value="Chromosome"/>
</dbReference>
<organism evidence="3 4">
    <name type="scientific">Gracilibacillus salinarum</name>
    <dbReference type="NCBI Taxonomy" id="2932255"/>
    <lineage>
        <taxon>Bacteria</taxon>
        <taxon>Bacillati</taxon>
        <taxon>Bacillota</taxon>
        <taxon>Bacilli</taxon>
        <taxon>Bacillales</taxon>
        <taxon>Bacillaceae</taxon>
        <taxon>Gracilibacillus</taxon>
    </lineage>
</organism>
<dbReference type="EMBL" id="CP095071">
    <property type="protein sequence ID" value="UOQ83389.1"/>
    <property type="molecule type" value="Genomic_DNA"/>
</dbReference>
<keyword evidence="1" id="KW-0472">Membrane</keyword>
<keyword evidence="1" id="KW-1133">Transmembrane helix</keyword>
<evidence type="ECO:0000259" key="2">
    <source>
        <dbReference type="PROSITE" id="PS50887"/>
    </source>
</evidence>
<dbReference type="PANTHER" id="PTHR45138">
    <property type="entry name" value="REGULATORY COMPONENTS OF SENSORY TRANSDUCTION SYSTEM"/>
    <property type="match status" value="1"/>
</dbReference>
<proteinExistence type="predicted"/>
<evidence type="ECO:0000313" key="3">
    <source>
        <dbReference type="EMBL" id="UOQ83389.1"/>
    </source>
</evidence>
<gene>
    <name evidence="3" type="ORF">MUN87_11495</name>
</gene>
<dbReference type="InterPro" id="IPR043128">
    <property type="entry name" value="Rev_trsase/Diguanyl_cyclase"/>
</dbReference>
<protein>
    <submittedName>
        <fullName evidence="3">GGDEF domain-containing protein</fullName>
    </submittedName>
</protein>
<reference evidence="3 4" key="1">
    <citation type="submission" date="2022-04" db="EMBL/GenBank/DDBJ databases">
        <title>Gracilibacillus sp. isolated from saltern.</title>
        <authorList>
            <person name="Won M."/>
            <person name="Lee C.-M."/>
            <person name="Woen H.-Y."/>
            <person name="Kwon S.-W."/>
        </authorList>
    </citation>
    <scope>NUCLEOTIDE SEQUENCE [LARGE SCALE GENOMIC DNA]</scope>
    <source>
        <strain evidence="3 4">SSPM10-3</strain>
    </source>
</reference>
<dbReference type="CDD" id="cd01949">
    <property type="entry name" value="GGDEF"/>
    <property type="match status" value="1"/>
</dbReference>
<feature type="transmembrane region" description="Helical" evidence="1">
    <location>
        <begin position="162"/>
        <end position="184"/>
    </location>
</feature>
<dbReference type="InterPro" id="IPR050469">
    <property type="entry name" value="Diguanylate_Cyclase"/>
</dbReference>
<feature type="transmembrane region" description="Helical" evidence="1">
    <location>
        <begin position="37"/>
        <end position="59"/>
    </location>
</feature>
<feature type="transmembrane region" description="Helical" evidence="1">
    <location>
        <begin position="71"/>
        <end position="95"/>
    </location>
</feature>
<dbReference type="PROSITE" id="PS50887">
    <property type="entry name" value="GGDEF"/>
    <property type="match status" value="1"/>
</dbReference>
<feature type="transmembrane region" description="Helical" evidence="1">
    <location>
        <begin position="7"/>
        <end position="25"/>
    </location>
</feature>
<accession>A0ABY4GGM4</accession>
<dbReference type="NCBIfam" id="TIGR00254">
    <property type="entry name" value="GGDEF"/>
    <property type="match status" value="1"/>
</dbReference>
<name>A0ABY4GGM4_9BACI</name>
<dbReference type="SMART" id="SM00267">
    <property type="entry name" value="GGDEF"/>
    <property type="match status" value="1"/>
</dbReference>
<dbReference type="Gene3D" id="3.30.70.270">
    <property type="match status" value="1"/>
</dbReference>
<feature type="domain" description="GGDEF" evidence="2">
    <location>
        <begin position="231"/>
        <end position="358"/>
    </location>
</feature>
<dbReference type="Pfam" id="PF00990">
    <property type="entry name" value="GGDEF"/>
    <property type="match status" value="1"/>
</dbReference>
<dbReference type="RefSeq" id="WP_244740241.1">
    <property type="nucleotide sequence ID" value="NZ_CP095071.1"/>
</dbReference>
<dbReference type="InterPro" id="IPR029787">
    <property type="entry name" value="Nucleotide_cyclase"/>
</dbReference>
<dbReference type="InterPro" id="IPR000160">
    <property type="entry name" value="GGDEF_dom"/>
</dbReference>
<dbReference type="SUPFAM" id="SSF55073">
    <property type="entry name" value="Nucleotide cyclase"/>
    <property type="match status" value="1"/>
</dbReference>
<sequence length="358" mass="40592">MCRLFEKLFVNLCVLFTLIFVYVQLRSKFNIKLKKPTVSLVYDGIAGGVLGIVLMYFSIQVADVTKVDLRYLPVMLILLFIGTYPALVCAVIIIIGRLSYGINESSIASIVIMILAFLAFVVIKNVTREGTGLYSKSLYMILTYNLIFSTISVFIIGDFQRIHLLLINFWCVSFIGGFVSVWFIDYQRKSNELLKRYEEEAAIDFLTGLNNVRKFNQVWSTLLTNAKQKNERLSLLIIDIDYFKSVNDTYGHPAGDKVLIELGNVLTNTTRSFDVVSRNGGEEFSVILPDCPNHQAVDIAERIRKSVESHLFEISPTEIIQITVSIGVATYPINEAIVDIADQRLYEAKRLGRNRVCY</sequence>
<feature type="transmembrane region" description="Helical" evidence="1">
    <location>
        <begin position="138"/>
        <end position="156"/>
    </location>
</feature>
<evidence type="ECO:0000313" key="4">
    <source>
        <dbReference type="Proteomes" id="UP000831537"/>
    </source>
</evidence>